<feature type="binding site" evidence="13 14">
    <location>
        <position position="65"/>
    </location>
    <ligand>
        <name>[4Fe-4S] cluster</name>
        <dbReference type="ChEBI" id="CHEBI:49883"/>
        <note>4Fe-4S-S-AdoMet</note>
    </ligand>
</feature>
<keyword evidence="4 13" id="KW-0004">4Fe-4S</keyword>
<dbReference type="GO" id="GO:0051537">
    <property type="term" value="F:2 iron, 2 sulfur cluster binding"/>
    <property type="evidence" value="ECO:0007669"/>
    <property type="project" value="UniProtKB-KW"/>
</dbReference>
<evidence type="ECO:0000256" key="2">
    <source>
        <dbReference type="ARBA" id="ARBA00010765"/>
    </source>
</evidence>
<dbReference type="InterPro" id="IPR058240">
    <property type="entry name" value="rSAM_sf"/>
</dbReference>
<dbReference type="KEGG" id="mgod:E7746_02835"/>
<feature type="binding site" evidence="13 14">
    <location>
        <position position="137"/>
    </location>
    <ligand>
        <name>[2Fe-2S] cluster</name>
        <dbReference type="ChEBI" id="CHEBI:190135"/>
    </ligand>
</feature>
<dbReference type="EMBL" id="CP039393">
    <property type="protein sequence ID" value="QCD34887.1"/>
    <property type="molecule type" value="Genomic_DNA"/>
</dbReference>
<evidence type="ECO:0000256" key="1">
    <source>
        <dbReference type="ARBA" id="ARBA00004942"/>
    </source>
</evidence>
<keyword evidence="8 13" id="KW-0479">Metal-binding</keyword>
<feature type="binding site" evidence="13 14">
    <location>
        <position position="105"/>
    </location>
    <ligand>
        <name>[2Fe-2S] cluster</name>
        <dbReference type="ChEBI" id="CHEBI:190135"/>
    </ligand>
</feature>
<dbReference type="RefSeq" id="WP_123396140.1">
    <property type="nucleotide sequence ID" value="NZ_CANQMU010000013.1"/>
</dbReference>
<comment type="cofactor">
    <cofactor evidence="13">
        <name>[2Fe-2S] cluster</name>
        <dbReference type="ChEBI" id="CHEBI:190135"/>
    </cofactor>
    <text evidence="13">Binds 1 [2Fe-2S] cluster. The cluster is coordinated with 3 cysteines and 1 arginine.</text>
</comment>
<keyword evidence="7 13" id="KW-0001">2Fe-2S</keyword>
<protein>
    <recommendedName>
        <fullName evidence="3 13">Biotin synthase</fullName>
        <ecNumber evidence="3 13">2.8.1.6</ecNumber>
    </recommendedName>
</protein>
<keyword evidence="5 13" id="KW-0808">Transferase</keyword>
<dbReference type="PANTHER" id="PTHR22976:SF2">
    <property type="entry name" value="BIOTIN SYNTHASE, MITOCHONDRIAL"/>
    <property type="match status" value="1"/>
</dbReference>
<dbReference type="SFLD" id="SFLDG01278">
    <property type="entry name" value="biotin_synthase_like"/>
    <property type="match status" value="1"/>
</dbReference>
<dbReference type="InterPro" id="IPR010722">
    <property type="entry name" value="BATS_dom"/>
</dbReference>
<evidence type="ECO:0000256" key="6">
    <source>
        <dbReference type="ARBA" id="ARBA00022691"/>
    </source>
</evidence>
<keyword evidence="11 13" id="KW-0411">Iron-sulfur</keyword>
<proteinExistence type="inferred from homology"/>
<evidence type="ECO:0000256" key="13">
    <source>
        <dbReference type="HAMAP-Rule" id="MF_01694"/>
    </source>
</evidence>
<evidence type="ECO:0000256" key="5">
    <source>
        <dbReference type="ARBA" id="ARBA00022679"/>
    </source>
</evidence>
<dbReference type="SUPFAM" id="SSF102114">
    <property type="entry name" value="Radical SAM enzymes"/>
    <property type="match status" value="1"/>
</dbReference>
<comment type="cofactor">
    <cofactor evidence="13 14">
        <name>[4Fe-4S] cluster</name>
        <dbReference type="ChEBI" id="CHEBI:49883"/>
    </cofactor>
    <text evidence="13 14">Binds 1 [4Fe-4S] cluster. The cluster is coordinated with 3 cysteines and an exchangeable S-adenosyl-L-methionine.</text>
</comment>
<keyword evidence="10 13" id="KW-0408">Iron</keyword>
<comment type="pathway">
    <text evidence="1 13">Cofactor biosynthesis; biotin biosynthesis; biotin from 7,8-diaminononanoate: step 2/2.</text>
</comment>
<evidence type="ECO:0000256" key="11">
    <source>
        <dbReference type="ARBA" id="ARBA00023014"/>
    </source>
</evidence>
<dbReference type="OrthoDB" id="9786826at2"/>
<dbReference type="InterPro" id="IPR024177">
    <property type="entry name" value="Biotin_synthase"/>
</dbReference>
<dbReference type="PANTHER" id="PTHR22976">
    <property type="entry name" value="BIOTIN SYNTHASE"/>
    <property type="match status" value="1"/>
</dbReference>
<evidence type="ECO:0000256" key="12">
    <source>
        <dbReference type="ARBA" id="ARBA00051157"/>
    </source>
</evidence>
<dbReference type="HAMAP" id="MF_01694">
    <property type="entry name" value="BioB"/>
    <property type="match status" value="1"/>
</dbReference>
<dbReference type="NCBIfam" id="TIGR00433">
    <property type="entry name" value="bioB"/>
    <property type="match status" value="1"/>
</dbReference>
<evidence type="ECO:0000256" key="9">
    <source>
        <dbReference type="ARBA" id="ARBA00022756"/>
    </source>
</evidence>
<dbReference type="GO" id="GO:0051539">
    <property type="term" value="F:4 iron, 4 sulfur cluster binding"/>
    <property type="evidence" value="ECO:0007669"/>
    <property type="project" value="UniProtKB-KW"/>
</dbReference>
<feature type="binding site" evidence="13 14">
    <location>
        <position position="267"/>
    </location>
    <ligand>
        <name>[2Fe-2S] cluster</name>
        <dbReference type="ChEBI" id="CHEBI:190135"/>
    </ligand>
</feature>
<evidence type="ECO:0000256" key="7">
    <source>
        <dbReference type="ARBA" id="ARBA00022714"/>
    </source>
</evidence>
<dbReference type="InterPro" id="IPR007197">
    <property type="entry name" value="rSAM"/>
</dbReference>
<keyword evidence="9 13" id="KW-0093">Biotin biosynthesis</keyword>
<reference evidence="16 17" key="1">
    <citation type="submission" date="2019-02" db="EMBL/GenBank/DDBJ databases">
        <title>Isolation and identification of novel species under the genus Muribaculum.</title>
        <authorList>
            <person name="Miyake S."/>
            <person name="Ding Y."/>
            <person name="Low A."/>
            <person name="Soh M."/>
            <person name="Seedorf H."/>
        </authorList>
    </citation>
    <scope>NUCLEOTIDE SEQUENCE [LARGE SCALE GENOMIC DNA]</scope>
    <source>
        <strain evidence="16 17">TLL-A4</strain>
    </source>
</reference>
<feature type="binding site" evidence="13 14">
    <location>
        <position position="68"/>
    </location>
    <ligand>
        <name>[4Fe-4S] cluster</name>
        <dbReference type="ChEBI" id="CHEBI:49883"/>
        <note>4Fe-4S-S-AdoMet</note>
    </ligand>
</feature>
<dbReference type="Proteomes" id="UP000297031">
    <property type="component" value="Chromosome"/>
</dbReference>
<evidence type="ECO:0000313" key="16">
    <source>
        <dbReference type="EMBL" id="QCD34887.1"/>
    </source>
</evidence>
<dbReference type="PIRSF" id="PIRSF001619">
    <property type="entry name" value="Biotin_synth"/>
    <property type="match status" value="1"/>
</dbReference>
<evidence type="ECO:0000256" key="3">
    <source>
        <dbReference type="ARBA" id="ARBA00012236"/>
    </source>
</evidence>
<name>A0A4V1D1E1_9BACT</name>
<sequence length="319" mass="35386">MLERLKKEALNGNPATVDDALKLNESYSADMLADAADEIRIRWCGDVIDTCSIVNARSGRCSEDCKWCAQSRFHNTGIEEYDFVPENEAMRAAMLNETHGIKRYSLVTSGRKVAPRDMSRFCDLYRKLGESTGLYLCASMGLLNRDELMQLKEAGVKRYHCNLETSASYFPSLCSTHTQADKLKTIALAREIGLDVCCGGIIGMGESMRQRLELAEEARNAGAVSIPINILNPIKGTKLEDTPLLSEEEIIRTVALFRFIAPKATLRFAGGRMRLSPESMRRIMRGGMNGALMGDMLTTIGNSVADDKQLFSETGFKEQ</sequence>
<dbReference type="CDD" id="cd01335">
    <property type="entry name" value="Radical_SAM"/>
    <property type="match status" value="1"/>
</dbReference>
<dbReference type="SFLD" id="SFLDS00029">
    <property type="entry name" value="Radical_SAM"/>
    <property type="match status" value="1"/>
</dbReference>
<dbReference type="UniPathway" id="UPA00078">
    <property type="reaction ID" value="UER00162"/>
</dbReference>
<comment type="similarity">
    <text evidence="2 13">Belongs to the radical SAM superfamily. Biotin synthase family.</text>
</comment>
<dbReference type="Gene3D" id="3.20.20.70">
    <property type="entry name" value="Aldolase class I"/>
    <property type="match status" value="1"/>
</dbReference>
<comment type="cofactor">
    <cofactor evidence="14">
        <name>[2Fe-2S] cluster</name>
        <dbReference type="ChEBI" id="CHEBI:190135"/>
    </cofactor>
    <text evidence="14">Binds 1 [2Fe-2S] cluster. The cluster is coordinated with 3 cysteines and 1 arginine.</text>
</comment>
<accession>A0A4V1D1E1</accession>
<evidence type="ECO:0000313" key="17">
    <source>
        <dbReference type="Proteomes" id="UP000297031"/>
    </source>
</evidence>
<gene>
    <name evidence="13 16" type="primary">bioB</name>
    <name evidence="16" type="ORF">E7746_02835</name>
</gene>
<dbReference type="SMART" id="SM00876">
    <property type="entry name" value="BATS"/>
    <property type="match status" value="1"/>
</dbReference>
<comment type="catalytic activity">
    <reaction evidence="12 13">
        <text>(4R,5S)-dethiobiotin + (sulfur carrier)-SH + 2 reduced [2Fe-2S]-[ferredoxin] + 2 S-adenosyl-L-methionine = (sulfur carrier)-H + biotin + 2 5'-deoxyadenosine + 2 L-methionine + 2 oxidized [2Fe-2S]-[ferredoxin]</text>
        <dbReference type="Rhea" id="RHEA:22060"/>
        <dbReference type="Rhea" id="RHEA-COMP:10000"/>
        <dbReference type="Rhea" id="RHEA-COMP:10001"/>
        <dbReference type="Rhea" id="RHEA-COMP:14737"/>
        <dbReference type="Rhea" id="RHEA-COMP:14739"/>
        <dbReference type="ChEBI" id="CHEBI:17319"/>
        <dbReference type="ChEBI" id="CHEBI:29917"/>
        <dbReference type="ChEBI" id="CHEBI:33737"/>
        <dbReference type="ChEBI" id="CHEBI:33738"/>
        <dbReference type="ChEBI" id="CHEBI:57586"/>
        <dbReference type="ChEBI" id="CHEBI:57844"/>
        <dbReference type="ChEBI" id="CHEBI:59789"/>
        <dbReference type="ChEBI" id="CHEBI:64428"/>
        <dbReference type="ChEBI" id="CHEBI:149473"/>
        <dbReference type="EC" id="2.8.1.6"/>
    </reaction>
</comment>
<dbReference type="SFLD" id="SFLDG01060">
    <property type="entry name" value="BATS_domain_containing"/>
    <property type="match status" value="1"/>
</dbReference>
<evidence type="ECO:0000256" key="8">
    <source>
        <dbReference type="ARBA" id="ARBA00022723"/>
    </source>
</evidence>
<dbReference type="PROSITE" id="PS51918">
    <property type="entry name" value="RADICAL_SAM"/>
    <property type="match status" value="1"/>
</dbReference>
<dbReference type="GO" id="GO:0009102">
    <property type="term" value="P:biotin biosynthetic process"/>
    <property type="evidence" value="ECO:0007669"/>
    <property type="project" value="UniProtKB-UniRule"/>
</dbReference>
<feature type="domain" description="Radical SAM core" evidence="15">
    <location>
        <begin position="43"/>
        <end position="272"/>
    </location>
</feature>
<evidence type="ECO:0000259" key="15">
    <source>
        <dbReference type="PROSITE" id="PS51918"/>
    </source>
</evidence>
<evidence type="ECO:0000256" key="10">
    <source>
        <dbReference type="ARBA" id="ARBA00023004"/>
    </source>
</evidence>
<feature type="binding site" evidence="13 14">
    <location>
        <position position="61"/>
    </location>
    <ligand>
        <name>[4Fe-4S] cluster</name>
        <dbReference type="ChEBI" id="CHEBI:49883"/>
        <note>4Fe-4S-S-AdoMet</note>
    </ligand>
</feature>
<dbReference type="InterPro" id="IPR002684">
    <property type="entry name" value="Biotin_synth/BioAB"/>
</dbReference>
<dbReference type="InterPro" id="IPR013785">
    <property type="entry name" value="Aldolase_TIM"/>
</dbReference>
<dbReference type="SMART" id="SM00729">
    <property type="entry name" value="Elp3"/>
    <property type="match status" value="1"/>
</dbReference>
<dbReference type="GO" id="GO:0004076">
    <property type="term" value="F:biotin synthase activity"/>
    <property type="evidence" value="ECO:0007669"/>
    <property type="project" value="UniProtKB-UniRule"/>
</dbReference>
<feature type="binding site" evidence="13 14">
    <location>
        <position position="197"/>
    </location>
    <ligand>
        <name>[2Fe-2S] cluster</name>
        <dbReference type="ChEBI" id="CHEBI:190135"/>
    </ligand>
</feature>
<keyword evidence="6 13" id="KW-0949">S-adenosyl-L-methionine</keyword>
<dbReference type="Pfam" id="PF06968">
    <property type="entry name" value="BATS"/>
    <property type="match status" value="1"/>
</dbReference>
<dbReference type="AlphaFoldDB" id="A0A4V1D1E1"/>
<dbReference type="Pfam" id="PF04055">
    <property type="entry name" value="Radical_SAM"/>
    <property type="match status" value="1"/>
</dbReference>
<dbReference type="EC" id="2.8.1.6" evidence="3 13"/>
<dbReference type="GO" id="GO:0005506">
    <property type="term" value="F:iron ion binding"/>
    <property type="evidence" value="ECO:0007669"/>
    <property type="project" value="UniProtKB-UniRule"/>
</dbReference>
<comment type="function">
    <text evidence="13">Catalyzes the conversion of dethiobiotin (DTB) to biotin by the insertion of a sulfur atom into dethiobiotin via a radical-based mechanism.</text>
</comment>
<keyword evidence="17" id="KW-1185">Reference proteome</keyword>
<comment type="subunit">
    <text evidence="13">Homodimer.</text>
</comment>
<dbReference type="InterPro" id="IPR006638">
    <property type="entry name" value="Elp3/MiaA/NifB-like_rSAM"/>
</dbReference>
<evidence type="ECO:0000256" key="4">
    <source>
        <dbReference type="ARBA" id="ARBA00022485"/>
    </source>
</evidence>
<organism evidence="16 17">
    <name type="scientific">Muribaculum gordoncarteri</name>
    <dbReference type="NCBI Taxonomy" id="2530390"/>
    <lineage>
        <taxon>Bacteria</taxon>
        <taxon>Pseudomonadati</taxon>
        <taxon>Bacteroidota</taxon>
        <taxon>Bacteroidia</taxon>
        <taxon>Bacteroidales</taxon>
        <taxon>Muribaculaceae</taxon>
        <taxon>Muribaculum</taxon>
    </lineage>
</organism>
<evidence type="ECO:0000256" key="14">
    <source>
        <dbReference type="PIRSR" id="PIRSR001619-1"/>
    </source>
</evidence>